<dbReference type="EMBL" id="DTLI01000146">
    <property type="protein sequence ID" value="HHS52428.1"/>
    <property type="molecule type" value="Genomic_DNA"/>
</dbReference>
<protein>
    <submittedName>
        <fullName evidence="1">Uncharacterized protein</fullName>
    </submittedName>
</protein>
<sequence length="161" mass="18547">MRYKSLIIFALPLIVAMGSADTLNLSLSEVLVQNRGVVNRILISFNISALRDCRVDYAEILIPHFLTQGAITIEAWRLRSENPDDYDTTYHSRYVTDAEIRLPVILDITEFVKHWQKNGNNFGILLKRPHYEGGGFRGELQALRNALTNARVRVFFVRTRR</sequence>
<comment type="caution">
    <text evidence="1">The sequence shown here is derived from an EMBL/GenBank/DDBJ whole genome shotgun (WGS) entry which is preliminary data.</text>
</comment>
<organism evidence="1">
    <name type="scientific">candidate division WOR-3 bacterium</name>
    <dbReference type="NCBI Taxonomy" id="2052148"/>
    <lineage>
        <taxon>Bacteria</taxon>
        <taxon>Bacteria division WOR-3</taxon>
    </lineage>
</organism>
<accession>A0A7C6A9G6</accession>
<name>A0A7C6A9G6_UNCW3</name>
<gene>
    <name evidence="1" type="ORF">ENW73_06145</name>
</gene>
<evidence type="ECO:0000313" key="1">
    <source>
        <dbReference type="EMBL" id="HHS52428.1"/>
    </source>
</evidence>
<proteinExistence type="predicted"/>
<dbReference type="AlphaFoldDB" id="A0A7C6A9G6"/>
<reference evidence="1" key="1">
    <citation type="journal article" date="2020" name="mSystems">
        <title>Genome- and Community-Level Interaction Insights into Carbon Utilization and Element Cycling Functions of Hydrothermarchaeota in Hydrothermal Sediment.</title>
        <authorList>
            <person name="Zhou Z."/>
            <person name="Liu Y."/>
            <person name="Xu W."/>
            <person name="Pan J."/>
            <person name="Luo Z.H."/>
            <person name="Li M."/>
        </authorList>
    </citation>
    <scope>NUCLEOTIDE SEQUENCE [LARGE SCALE GENOMIC DNA]</scope>
    <source>
        <strain evidence="1">SpSt-876</strain>
    </source>
</reference>